<evidence type="ECO:0000256" key="1">
    <source>
        <dbReference type="SAM" id="MobiDB-lite"/>
    </source>
</evidence>
<name>A0A4Y7I8L4_PAPSO</name>
<organism evidence="2 3">
    <name type="scientific">Papaver somniferum</name>
    <name type="common">Opium poppy</name>
    <dbReference type="NCBI Taxonomy" id="3469"/>
    <lineage>
        <taxon>Eukaryota</taxon>
        <taxon>Viridiplantae</taxon>
        <taxon>Streptophyta</taxon>
        <taxon>Embryophyta</taxon>
        <taxon>Tracheophyta</taxon>
        <taxon>Spermatophyta</taxon>
        <taxon>Magnoliopsida</taxon>
        <taxon>Ranunculales</taxon>
        <taxon>Papaveraceae</taxon>
        <taxon>Papaveroideae</taxon>
        <taxon>Papaver</taxon>
    </lineage>
</organism>
<dbReference type="PANTHER" id="PTHR33710">
    <property type="entry name" value="BNAC02G09200D PROTEIN"/>
    <property type="match status" value="1"/>
</dbReference>
<dbReference type="PANTHER" id="PTHR33710:SF77">
    <property type="entry name" value="DNASE I-LIKE SUPERFAMILY PROTEIN"/>
    <property type="match status" value="1"/>
</dbReference>
<evidence type="ECO:0000313" key="2">
    <source>
        <dbReference type="EMBL" id="RZC44386.1"/>
    </source>
</evidence>
<dbReference type="EMBL" id="CM010715">
    <property type="protein sequence ID" value="RZC44386.1"/>
    <property type="molecule type" value="Genomic_DNA"/>
</dbReference>
<protein>
    <submittedName>
        <fullName evidence="2">Uncharacterized protein</fullName>
    </submittedName>
</protein>
<dbReference type="Proteomes" id="UP000316621">
    <property type="component" value="Chromosome 1"/>
</dbReference>
<evidence type="ECO:0000313" key="3">
    <source>
        <dbReference type="Proteomes" id="UP000316621"/>
    </source>
</evidence>
<reference evidence="2 3" key="1">
    <citation type="journal article" date="2018" name="Science">
        <title>The opium poppy genome and morphinan production.</title>
        <authorList>
            <person name="Guo L."/>
            <person name="Winzer T."/>
            <person name="Yang X."/>
            <person name="Li Y."/>
            <person name="Ning Z."/>
            <person name="He Z."/>
            <person name="Teodor R."/>
            <person name="Lu Y."/>
            <person name="Bowser T.A."/>
            <person name="Graham I.A."/>
            <person name="Ye K."/>
        </authorList>
    </citation>
    <scope>NUCLEOTIDE SEQUENCE [LARGE SCALE GENOMIC DNA]</scope>
    <source>
        <strain evidence="3">cv. HN1</strain>
        <tissue evidence="2">Leaves</tissue>
    </source>
</reference>
<dbReference type="Gramene" id="RZC44386">
    <property type="protein sequence ID" value="RZC44386"/>
    <property type="gene ID" value="C5167_037337"/>
</dbReference>
<feature type="region of interest" description="Disordered" evidence="1">
    <location>
        <begin position="28"/>
        <end position="50"/>
    </location>
</feature>
<keyword evidence="3" id="KW-1185">Reference proteome</keyword>
<accession>A0A4Y7I8L4</accession>
<feature type="compositionally biased region" description="Polar residues" evidence="1">
    <location>
        <begin position="28"/>
        <end position="37"/>
    </location>
</feature>
<gene>
    <name evidence="2" type="ORF">C5167_037337</name>
</gene>
<sequence length="201" mass="22620">MDQENHQKSNSSSLISYPLSSYDLTLSGNRKINNPNSTKKKNKLDSSNPLPTGNLLAIETIDSFIQNFIPGSFSNPNSGIKKTKITKSRKMNKGSNQMTKATKERDNHVVYEGLLLNLSSFSHTQKENEKLIEERLDRGMSNPAWSSNFPNGLIKHPIPIRSDNSPIVLNTEPNISKGFKSFKFFGLYLEEQSCRDIIQEA</sequence>
<proteinExistence type="predicted"/>
<dbReference type="AlphaFoldDB" id="A0A4Y7I8L4"/>
<dbReference type="STRING" id="3469.A0A4Y7I8L4"/>